<reference evidence="14 15" key="1">
    <citation type="submission" date="2014-10" db="EMBL/GenBank/DDBJ databases">
        <title>Genome sequence of Ponticoccus sp. strain UMTAT08 isolated from clonal culture of toxic dinoflagellate Alexandrium tamiyavanichii.</title>
        <authorList>
            <person name="Gan H.Y."/>
            <person name="Muhd D.-D."/>
            <person name="Mohd Noor M.E."/>
            <person name="Yeong Y.S."/>
            <person name="Usup G."/>
        </authorList>
    </citation>
    <scope>NUCLEOTIDE SEQUENCE [LARGE SCALE GENOMIC DNA]</scope>
    <source>
        <strain evidence="14 15">UMTAT08</strain>
    </source>
</reference>
<dbReference type="Proteomes" id="UP000030960">
    <property type="component" value="Unassembled WGS sequence"/>
</dbReference>
<evidence type="ECO:0000256" key="9">
    <source>
        <dbReference type="ARBA" id="ARBA00022619"/>
    </source>
</evidence>
<comment type="caution">
    <text evidence="14">The sequence shown here is derived from an EMBL/GenBank/DDBJ whole genome shotgun (WGS) entry which is preliminary data.</text>
</comment>
<evidence type="ECO:0000259" key="13">
    <source>
        <dbReference type="PROSITE" id="PS51747"/>
    </source>
</evidence>
<dbReference type="InterPro" id="IPR050765">
    <property type="entry name" value="Riboflavin_Biosynth_HTPR"/>
</dbReference>
<organism evidence="14 15">
    <name type="scientific">Mameliella alba</name>
    <dbReference type="NCBI Taxonomy" id="561184"/>
    <lineage>
        <taxon>Bacteria</taxon>
        <taxon>Pseudomonadati</taxon>
        <taxon>Pseudomonadota</taxon>
        <taxon>Alphaproteobacteria</taxon>
        <taxon>Rhodobacterales</taxon>
        <taxon>Roseobacteraceae</taxon>
        <taxon>Mameliella</taxon>
    </lineage>
</organism>
<dbReference type="Gene3D" id="3.40.430.10">
    <property type="entry name" value="Dihydrofolate Reductase, subunit A"/>
    <property type="match status" value="1"/>
</dbReference>
<dbReference type="InterPro" id="IPR016193">
    <property type="entry name" value="Cytidine_deaminase-like"/>
</dbReference>
<evidence type="ECO:0000256" key="1">
    <source>
        <dbReference type="ARBA" id="ARBA00002151"/>
    </source>
</evidence>
<evidence type="ECO:0000256" key="12">
    <source>
        <dbReference type="ARBA" id="ARBA00023268"/>
    </source>
</evidence>
<dbReference type="AlphaFoldDB" id="A0A0B3RXJ6"/>
<dbReference type="PANTHER" id="PTHR38011">
    <property type="entry name" value="DIHYDROFOLATE REDUCTASE FAMILY PROTEIN (AFU_ORTHOLOGUE AFUA_8G06820)"/>
    <property type="match status" value="1"/>
</dbReference>
<dbReference type="EC" id="1.1.1.193" evidence="7"/>
<name>A0A0B3RXJ6_9RHOB</name>
<protein>
    <recommendedName>
        <fullName evidence="8">Riboflavin biosynthesis protein RibD</fullName>
        <ecNumber evidence="7">1.1.1.193</ecNumber>
        <ecNumber evidence="6">3.5.4.26</ecNumber>
    </recommendedName>
</protein>
<dbReference type="PROSITE" id="PS51747">
    <property type="entry name" value="CYT_DCMP_DEAMINASES_2"/>
    <property type="match status" value="1"/>
</dbReference>
<evidence type="ECO:0000256" key="10">
    <source>
        <dbReference type="ARBA" id="ARBA00022857"/>
    </source>
</evidence>
<comment type="pathway">
    <text evidence="2">Cofactor biosynthesis; riboflavin biosynthesis; 5-amino-6-(D-ribitylamino)uracil from GTP: step 2/4.</text>
</comment>
<dbReference type="UniPathway" id="UPA00275">
    <property type="reaction ID" value="UER00401"/>
</dbReference>
<dbReference type="EC" id="3.5.4.26" evidence="6"/>
<evidence type="ECO:0000256" key="2">
    <source>
        <dbReference type="ARBA" id="ARBA00004882"/>
    </source>
</evidence>
<proteinExistence type="inferred from homology"/>
<dbReference type="Pfam" id="PF01872">
    <property type="entry name" value="RibD_C"/>
    <property type="match status" value="1"/>
</dbReference>
<dbReference type="SUPFAM" id="SSF53927">
    <property type="entry name" value="Cytidine deaminase-like"/>
    <property type="match status" value="1"/>
</dbReference>
<dbReference type="InterPro" id="IPR004794">
    <property type="entry name" value="Eubact_RibD"/>
</dbReference>
<evidence type="ECO:0000256" key="7">
    <source>
        <dbReference type="ARBA" id="ARBA00013173"/>
    </source>
</evidence>
<dbReference type="NCBIfam" id="TIGR00227">
    <property type="entry name" value="ribD_Cterm"/>
    <property type="match status" value="1"/>
</dbReference>
<feature type="domain" description="CMP/dCMP-type deaminase" evidence="13">
    <location>
        <begin position="1"/>
        <end position="66"/>
    </location>
</feature>
<comment type="similarity">
    <text evidence="5">In the C-terminal section; belongs to the HTP reductase family.</text>
</comment>
<dbReference type="SUPFAM" id="SSF53597">
    <property type="entry name" value="Dihydrofolate reductase-like"/>
    <property type="match status" value="1"/>
</dbReference>
<dbReference type="NCBIfam" id="TIGR00326">
    <property type="entry name" value="eubact_ribD"/>
    <property type="match status" value="1"/>
</dbReference>
<keyword evidence="15" id="KW-1185">Reference proteome</keyword>
<dbReference type="InterPro" id="IPR002125">
    <property type="entry name" value="CMP_dCMP_dom"/>
</dbReference>
<gene>
    <name evidence="14" type="ORF">OA50_03918</name>
</gene>
<dbReference type="GO" id="GO:0008835">
    <property type="term" value="F:diaminohydroxyphosphoribosylaminopyrimidine deaminase activity"/>
    <property type="evidence" value="ECO:0007669"/>
    <property type="project" value="UniProtKB-EC"/>
</dbReference>
<dbReference type="GO" id="GO:0050661">
    <property type="term" value="F:NADP binding"/>
    <property type="evidence" value="ECO:0007669"/>
    <property type="project" value="InterPro"/>
</dbReference>
<comment type="similarity">
    <text evidence="4">In the N-terminal section; belongs to the cytidine and deoxycytidylate deaminase family.</text>
</comment>
<comment type="function">
    <text evidence="1">Converts 2,5-diamino-6-(ribosylamino)-4(3h)-pyrimidinone 5'-phosphate into 5-amino-6-(ribosylamino)-2,4(1h,3h)-pyrimidinedione 5'-phosphate.</text>
</comment>
<comment type="pathway">
    <text evidence="3">Cofactor biosynthesis; riboflavin biosynthesis; 5-amino-6-(D-ribitylamino)uracil from GTP: step 3/4.</text>
</comment>
<dbReference type="InterPro" id="IPR002734">
    <property type="entry name" value="RibDG_C"/>
</dbReference>
<evidence type="ECO:0000256" key="4">
    <source>
        <dbReference type="ARBA" id="ARBA00005259"/>
    </source>
</evidence>
<accession>A0A0B3RXJ6</accession>
<dbReference type="Gene3D" id="3.40.140.10">
    <property type="entry name" value="Cytidine Deaminase, domain 2"/>
    <property type="match status" value="1"/>
</dbReference>
<dbReference type="GO" id="GO:0009231">
    <property type="term" value="P:riboflavin biosynthetic process"/>
    <property type="evidence" value="ECO:0007669"/>
    <property type="project" value="UniProtKB-UniPathway"/>
</dbReference>
<dbReference type="InterPro" id="IPR011549">
    <property type="entry name" value="RibD_C"/>
</dbReference>
<keyword evidence="10" id="KW-0521">NADP</keyword>
<evidence type="ECO:0000256" key="3">
    <source>
        <dbReference type="ARBA" id="ARBA00004910"/>
    </source>
</evidence>
<evidence type="ECO:0000313" key="14">
    <source>
        <dbReference type="EMBL" id="KHQ51423.1"/>
    </source>
</evidence>
<dbReference type="PANTHER" id="PTHR38011:SF7">
    <property type="entry name" value="2,5-DIAMINO-6-RIBOSYLAMINO-4(3H)-PYRIMIDINONE 5'-PHOSPHATE REDUCTASE"/>
    <property type="match status" value="1"/>
</dbReference>
<dbReference type="STRING" id="561184.SAMN05216376_11534"/>
<keyword evidence="12" id="KW-0511">Multifunctional enzyme</keyword>
<evidence type="ECO:0000313" key="15">
    <source>
        <dbReference type="Proteomes" id="UP000030960"/>
    </source>
</evidence>
<evidence type="ECO:0000256" key="11">
    <source>
        <dbReference type="ARBA" id="ARBA00023002"/>
    </source>
</evidence>
<sequence>MAGAAAQGATAYVTLEPCAHHGATPPCCEALAKAGIARVVAPIADSDPRVDGQGFGYLRQHGVEVTTGVGAEQALSDHAGFFLRIAQGRPWVTLKLAMTVDGRIATATGESQWITGPEARRAVHALRASHDAVMVGAGTARADDPQLTVRGFGDRRQPVRVVVSRLIDVPLMSQLAQSARDVPLWLCHGPEARSELKTAWEGVGARLLPCQISGGRIDPLAMLRALGSEGLTRVFCEGGGQLAASLLLHDLVDELQVFTAGMALGAEGYPGIGALGVARLDEAPRFDLVDVVGAGADIRHVWRRRQSA</sequence>
<evidence type="ECO:0000256" key="8">
    <source>
        <dbReference type="ARBA" id="ARBA00019930"/>
    </source>
</evidence>
<dbReference type="EMBL" id="JSUQ01000017">
    <property type="protein sequence ID" value="KHQ51423.1"/>
    <property type="molecule type" value="Genomic_DNA"/>
</dbReference>
<evidence type="ECO:0000256" key="5">
    <source>
        <dbReference type="ARBA" id="ARBA00007417"/>
    </source>
</evidence>
<evidence type="ECO:0000256" key="6">
    <source>
        <dbReference type="ARBA" id="ARBA00012766"/>
    </source>
</evidence>
<keyword evidence="11" id="KW-0560">Oxidoreductase</keyword>
<dbReference type="PATRIC" id="fig|1515334.3.peg.3948"/>
<keyword evidence="9" id="KW-0686">Riboflavin biosynthesis</keyword>
<dbReference type="InterPro" id="IPR024072">
    <property type="entry name" value="DHFR-like_dom_sf"/>
</dbReference>
<dbReference type="GO" id="GO:0008703">
    <property type="term" value="F:5-amino-6-(5-phosphoribosylamino)uracil reductase activity"/>
    <property type="evidence" value="ECO:0007669"/>
    <property type="project" value="UniProtKB-EC"/>
</dbReference>